<dbReference type="PANTHER" id="PTHR33353">
    <property type="entry name" value="PUTATIVE (AFU_ORTHOLOGUE AFUA_1G12560)-RELATED"/>
    <property type="match status" value="1"/>
</dbReference>
<evidence type="ECO:0000256" key="1">
    <source>
        <dbReference type="ARBA" id="ARBA00001973"/>
    </source>
</evidence>
<comment type="caution">
    <text evidence="18">The sequence shown here is derived from an EMBL/GenBank/DDBJ whole genome shotgun (WGS) entry which is preliminary data.</text>
</comment>
<evidence type="ECO:0000256" key="8">
    <source>
        <dbReference type="ARBA" id="ARBA00023008"/>
    </source>
</evidence>
<keyword evidence="19" id="KW-1185">Reference proteome</keyword>
<keyword evidence="8" id="KW-0186">Copper</keyword>
<dbReference type="SUPFAM" id="SSF57180">
    <property type="entry name" value="Cellulose-binding domain"/>
    <property type="match status" value="1"/>
</dbReference>
<keyword evidence="12 15" id="KW-0624">Polysaccharide degradation</keyword>
<dbReference type="PROSITE" id="PS51164">
    <property type="entry name" value="CBM1_2"/>
    <property type="match status" value="1"/>
</dbReference>
<comment type="similarity">
    <text evidence="13">Belongs to the polysaccharide monooxygenase AA9 family.</text>
</comment>
<evidence type="ECO:0000256" key="2">
    <source>
        <dbReference type="ARBA" id="ARBA00004613"/>
    </source>
</evidence>
<dbReference type="Pfam" id="PF00734">
    <property type="entry name" value="CBM_1"/>
    <property type="match status" value="1"/>
</dbReference>
<keyword evidence="9" id="KW-0503">Monooxygenase</keyword>
<keyword evidence="5 16" id="KW-0732">Signal</keyword>
<dbReference type="Proteomes" id="UP001172684">
    <property type="component" value="Unassembled WGS sequence"/>
</dbReference>
<evidence type="ECO:0000313" key="19">
    <source>
        <dbReference type="Proteomes" id="UP001172684"/>
    </source>
</evidence>
<evidence type="ECO:0000256" key="14">
    <source>
        <dbReference type="ARBA" id="ARBA00045077"/>
    </source>
</evidence>
<feature type="domain" description="CBM1" evidence="17">
    <location>
        <begin position="285"/>
        <end position="321"/>
    </location>
</feature>
<comment type="function">
    <text evidence="15">Lytic polysaccharide monooxygenase (LMPO) that depolymerizes crystalline and amorphous polysaccharides via the oxidation of scissile alpha- or beta-(1-4)-glycosidic bonds, yielding C1 and/or C4 oxidation products. Catalysis by LPMOs requires the reduction of the active-site copper from Cu(II) to Cu(I) by a reducing agent and H(2)O(2) or O(2) as a cosubstrate.</text>
</comment>
<dbReference type="Pfam" id="PF03443">
    <property type="entry name" value="AA9"/>
    <property type="match status" value="1"/>
</dbReference>
<evidence type="ECO:0000256" key="4">
    <source>
        <dbReference type="ARBA" id="ARBA00022723"/>
    </source>
</evidence>
<keyword evidence="10 15" id="KW-1015">Disulfide bond</keyword>
<evidence type="ECO:0000256" key="3">
    <source>
        <dbReference type="ARBA" id="ARBA00022525"/>
    </source>
</evidence>
<dbReference type="PANTHER" id="PTHR33353:SF17">
    <property type="entry name" value="ENDO-BETA-1,4-GLUCANASE D"/>
    <property type="match status" value="1"/>
</dbReference>
<comment type="subcellular location">
    <subcellularLocation>
        <location evidence="2 15">Secreted</location>
    </subcellularLocation>
</comment>
<proteinExistence type="inferred from homology"/>
<keyword evidence="4" id="KW-0479">Metal-binding</keyword>
<evidence type="ECO:0000256" key="12">
    <source>
        <dbReference type="ARBA" id="ARBA00023326"/>
    </source>
</evidence>
<keyword evidence="7" id="KW-0560">Oxidoreductase</keyword>
<keyword evidence="3 15" id="KW-0964">Secreted</keyword>
<evidence type="ECO:0000256" key="11">
    <source>
        <dbReference type="ARBA" id="ARBA00023277"/>
    </source>
</evidence>
<dbReference type="CDD" id="cd21175">
    <property type="entry name" value="LPMO_AA9"/>
    <property type="match status" value="1"/>
</dbReference>
<keyword evidence="11 15" id="KW-0119">Carbohydrate metabolism</keyword>
<protein>
    <recommendedName>
        <fullName evidence="15">AA9 family lytic polysaccharide monooxygenase</fullName>
        <ecNumber evidence="15">1.14.99.56</ecNumber>
    </recommendedName>
    <alternativeName>
        <fullName evidence="15">Endo-beta-1,4-glucanase</fullName>
    </alternativeName>
    <alternativeName>
        <fullName evidence="15">Glycosyl hydrolase 61 family protein</fullName>
    </alternativeName>
</protein>
<feature type="signal peptide" evidence="16">
    <location>
        <begin position="1"/>
        <end position="18"/>
    </location>
</feature>
<evidence type="ECO:0000256" key="6">
    <source>
        <dbReference type="ARBA" id="ARBA00023001"/>
    </source>
</evidence>
<name>A0ABQ9NIV4_9PEZI</name>
<gene>
    <name evidence="18" type="ORF">H2201_007464</name>
</gene>
<comment type="cofactor">
    <cofactor evidence="1">
        <name>Cu(2+)</name>
        <dbReference type="ChEBI" id="CHEBI:29036"/>
    </cofactor>
</comment>
<dbReference type="InterPro" id="IPR000254">
    <property type="entry name" value="CBD"/>
</dbReference>
<evidence type="ECO:0000256" key="9">
    <source>
        <dbReference type="ARBA" id="ARBA00023033"/>
    </source>
</evidence>
<organism evidence="18 19">
    <name type="scientific">Coniosporium apollinis</name>
    <dbReference type="NCBI Taxonomy" id="61459"/>
    <lineage>
        <taxon>Eukaryota</taxon>
        <taxon>Fungi</taxon>
        <taxon>Dikarya</taxon>
        <taxon>Ascomycota</taxon>
        <taxon>Pezizomycotina</taxon>
        <taxon>Dothideomycetes</taxon>
        <taxon>Dothideomycetes incertae sedis</taxon>
        <taxon>Coniosporium</taxon>
    </lineage>
</organism>
<evidence type="ECO:0000256" key="5">
    <source>
        <dbReference type="ARBA" id="ARBA00022729"/>
    </source>
</evidence>
<evidence type="ECO:0000313" key="18">
    <source>
        <dbReference type="EMBL" id="KAJ9659200.1"/>
    </source>
</evidence>
<sequence>MKLFFALLLAVLAGLVQAHTSVFAIFVDGVDQGLGNIPGGYIRSPPNNDPITDVGSNAMTCNANNSPAARTIDVWAGQVITFEWHRNAREDWDDILDPSHRGPVMTYIAPTYAYGNVWVKLAEEGFDGVKWATDKLIENRGKHSIKVPDLVAGEYLLRPEIIALHEGHKMYGAQFYMECVQIRVKSNGWRLLPAGAAFPGTYYPEHEGIFFDPYKPFTHYKIPGPPVWEGSWGTGMSGDTALDPVTSAAPIAATTSLAAPSTLVTVAKPAPSSAAGTGTGTGTGGKVEKYGQCGGRNHVGSTTCADGSTCQVQDEWYSQCL</sequence>
<evidence type="ECO:0000256" key="16">
    <source>
        <dbReference type="SAM" id="SignalP"/>
    </source>
</evidence>
<dbReference type="InterPro" id="IPR035971">
    <property type="entry name" value="CBD_sf"/>
</dbReference>
<dbReference type="SMART" id="SM00236">
    <property type="entry name" value="fCBD"/>
    <property type="match status" value="1"/>
</dbReference>
<feature type="chain" id="PRO_5045516533" description="AA9 family lytic polysaccharide monooxygenase" evidence="16">
    <location>
        <begin position="19"/>
        <end position="321"/>
    </location>
</feature>
<comment type="domain">
    <text evidence="15">Has a modular structure: an endo-beta-1,4-glucanase catalytic module at the N-terminus, a linker rich in serines and threonines, and a C-terminal carbohydrate-binding module (CBM).</text>
</comment>
<evidence type="ECO:0000259" key="17">
    <source>
        <dbReference type="PROSITE" id="PS51164"/>
    </source>
</evidence>
<comment type="catalytic activity">
    <reaction evidence="14 15">
        <text>[(1-&gt;4)-beta-D-glucosyl]n+m + reduced acceptor + O2 = 4-dehydro-beta-D-glucosyl-[(1-&gt;4)-beta-D-glucosyl]n-1 + [(1-&gt;4)-beta-D-glucosyl]m + acceptor + H2O.</text>
        <dbReference type="EC" id="1.14.99.56"/>
    </reaction>
</comment>
<dbReference type="EC" id="1.14.99.56" evidence="15"/>
<keyword evidence="6 15" id="KW-0136">Cellulose degradation</keyword>
<dbReference type="InterPro" id="IPR049892">
    <property type="entry name" value="AA9"/>
</dbReference>
<dbReference type="Gene3D" id="2.70.50.70">
    <property type="match status" value="1"/>
</dbReference>
<dbReference type="InterPro" id="IPR005103">
    <property type="entry name" value="AA9_LPMO"/>
</dbReference>
<evidence type="ECO:0000256" key="7">
    <source>
        <dbReference type="ARBA" id="ARBA00023002"/>
    </source>
</evidence>
<accession>A0ABQ9NIV4</accession>
<evidence type="ECO:0000256" key="13">
    <source>
        <dbReference type="ARBA" id="ARBA00044502"/>
    </source>
</evidence>
<reference evidence="18" key="1">
    <citation type="submission" date="2022-10" db="EMBL/GenBank/DDBJ databases">
        <title>Culturing micro-colonial fungi from biological soil crusts in the Mojave desert and describing Neophaeococcomyces mojavensis, and introducing the new genera and species Taxawa tesnikishii.</title>
        <authorList>
            <person name="Kurbessoian T."/>
            <person name="Stajich J.E."/>
        </authorList>
    </citation>
    <scope>NUCLEOTIDE SEQUENCE</scope>
    <source>
        <strain evidence="18">TK_1</strain>
    </source>
</reference>
<dbReference type="EMBL" id="JAPDRL010000078">
    <property type="protein sequence ID" value="KAJ9659200.1"/>
    <property type="molecule type" value="Genomic_DNA"/>
</dbReference>
<evidence type="ECO:0000256" key="10">
    <source>
        <dbReference type="ARBA" id="ARBA00023157"/>
    </source>
</evidence>
<evidence type="ECO:0000256" key="15">
    <source>
        <dbReference type="RuleBase" id="RU368122"/>
    </source>
</evidence>